<organism evidence="2 3">
    <name type="scientific">Candidatus Wolfebacteria bacterium GW2011_GWA2_47_9b</name>
    <dbReference type="NCBI Taxonomy" id="1619005"/>
    <lineage>
        <taxon>Bacteria</taxon>
        <taxon>Candidatus Wolfeibacteriota</taxon>
    </lineage>
</organism>
<feature type="domain" description="NTP pyrophosphohydrolase MazG-like" evidence="1">
    <location>
        <begin position="23"/>
        <end position="77"/>
    </location>
</feature>
<dbReference type="PANTHER" id="PTHR42692">
    <property type="entry name" value="NUCLEOTIDE PYROPHOSPHOHYDROLASE"/>
    <property type="match status" value="1"/>
</dbReference>
<proteinExistence type="predicted"/>
<dbReference type="SUPFAM" id="SSF101386">
    <property type="entry name" value="all-alpha NTP pyrophosphatases"/>
    <property type="match status" value="1"/>
</dbReference>
<dbReference type="InterPro" id="IPR047046">
    <property type="entry name" value="YpjD/YvdC"/>
</dbReference>
<accession>A0A0G1WFS3</accession>
<dbReference type="PANTHER" id="PTHR42692:SF2">
    <property type="entry name" value="IG HYPOTHETICAL 16995"/>
    <property type="match status" value="1"/>
</dbReference>
<protein>
    <submittedName>
        <fullName evidence="2">MazG nucleotide pyrophosphohydrolase</fullName>
    </submittedName>
</protein>
<dbReference type="Gene3D" id="1.10.287.1080">
    <property type="entry name" value="MazG-like"/>
    <property type="match status" value="1"/>
</dbReference>
<sequence length="182" mass="20949">MRYQSYQRKIEELFQSLQWGYWTPLSIMARLSEEIGEVAREINHLHGDKRKRWNEPEGDVVEEIGDVLYTLVCFANANGYNLDRAYWIGTLQTHASRNHSPLSLHARLHACAGQLIEEVDVRYGANNTSQLLSILTVEIKLGNAIRALESLCERLECTMDDAFNASVHKVSVRDRERFLIET</sequence>
<dbReference type="EMBL" id="LCPB01000018">
    <property type="protein sequence ID" value="KKU89168.1"/>
    <property type="molecule type" value="Genomic_DNA"/>
</dbReference>
<dbReference type="Proteomes" id="UP000033882">
    <property type="component" value="Unassembled WGS sequence"/>
</dbReference>
<dbReference type="Pfam" id="PF03819">
    <property type="entry name" value="MazG"/>
    <property type="match status" value="1"/>
</dbReference>
<evidence type="ECO:0000313" key="2">
    <source>
        <dbReference type="EMBL" id="KKU89168.1"/>
    </source>
</evidence>
<evidence type="ECO:0000313" key="3">
    <source>
        <dbReference type="Proteomes" id="UP000033882"/>
    </source>
</evidence>
<gene>
    <name evidence="2" type="ORF">UY19_C0018G0013</name>
</gene>
<dbReference type="AlphaFoldDB" id="A0A0G1WFS3"/>
<comment type="caution">
    <text evidence="2">The sequence shown here is derived from an EMBL/GenBank/DDBJ whole genome shotgun (WGS) entry which is preliminary data.</text>
</comment>
<name>A0A0G1WFS3_9BACT</name>
<reference evidence="2 3" key="1">
    <citation type="journal article" date="2015" name="Nature">
        <title>rRNA introns, odd ribosomes, and small enigmatic genomes across a large radiation of phyla.</title>
        <authorList>
            <person name="Brown C.T."/>
            <person name="Hug L.A."/>
            <person name="Thomas B.C."/>
            <person name="Sharon I."/>
            <person name="Castelle C.J."/>
            <person name="Singh A."/>
            <person name="Wilkins M.J."/>
            <person name="Williams K.H."/>
            <person name="Banfield J.F."/>
        </authorList>
    </citation>
    <scope>NUCLEOTIDE SEQUENCE [LARGE SCALE GENOMIC DNA]</scope>
</reference>
<dbReference type="InterPro" id="IPR004518">
    <property type="entry name" value="MazG-like_dom"/>
</dbReference>
<keyword evidence="2" id="KW-0378">Hydrolase</keyword>
<evidence type="ECO:0000259" key="1">
    <source>
        <dbReference type="Pfam" id="PF03819"/>
    </source>
</evidence>
<dbReference type="GO" id="GO:0016787">
    <property type="term" value="F:hydrolase activity"/>
    <property type="evidence" value="ECO:0007669"/>
    <property type="project" value="UniProtKB-KW"/>
</dbReference>